<keyword evidence="6" id="KW-1015">Disulfide bond</keyword>
<evidence type="ECO:0000256" key="8">
    <source>
        <dbReference type="PROSITE-ProRule" id="PRU01211"/>
    </source>
</evidence>
<evidence type="ECO:0000256" key="10">
    <source>
        <dbReference type="SAM" id="MobiDB-lite"/>
    </source>
</evidence>
<dbReference type="SMART" id="SM00235">
    <property type="entry name" value="ZnMc"/>
    <property type="match status" value="1"/>
</dbReference>
<dbReference type="GO" id="GO:0006508">
    <property type="term" value="P:proteolysis"/>
    <property type="evidence" value="ECO:0007669"/>
    <property type="project" value="UniProtKB-KW"/>
</dbReference>
<dbReference type="SUPFAM" id="SSF55486">
    <property type="entry name" value="Metalloproteases ('zincins'), catalytic domain"/>
    <property type="match status" value="1"/>
</dbReference>
<dbReference type="GO" id="GO:0008270">
    <property type="term" value="F:zinc ion binding"/>
    <property type="evidence" value="ECO:0007669"/>
    <property type="project" value="UniProtKB-UniRule"/>
</dbReference>
<dbReference type="InParanoid" id="A0A7M7PWS7"/>
<feature type="region of interest" description="Disordered" evidence="10">
    <location>
        <begin position="529"/>
        <end position="628"/>
    </location>
</feature>
<evidence type="ECO:0000256" key="4">
    <source>
        <dbReference type="ARBA" id="ARBA00022833"/>
    </source>
</evidence>
<comment type="caution">
    <text evidence="7">Lacks conserved residue(s) required for the propagation of feature annotation.</text>
</comment>
<evidence type="ECO:0000313" key="13">
    <source>
        <dbReference type="EnsemblMetazoa" id="XP_030855675"/>
    </source>
</evidence>
<accession>A0A7M7PWS7</accession>
<dbReference type="InterPro" id="IPR001506">
    <property type="entry name" value="Peptidase_M12A"/>
</dbReference>
<dbReference type="PROSITE" id="PS00022">
    <property type="entry name" value="EGF_1"/>
    <property type="match status" value="1"/>
</dbReference>
<feature type="binding site" evidence="8">
    <location>
        <position position="196"/>
    </location>
    <ligand>
        <name>Zn(2+)</name>
        <dbReference type="ChEBI" id="CHEBI:29105"/>
        <note>catalytic</note>
    </ligand>
</feature>
<name>A0A7M7PWS7_STRPU</name>
<evidence type="ECO:0000259" key="11">
    <source>
        <dbReference type="PROSITE" id="PS01180"/>
    </source>
</evidence>
<keyword evidence="9" id="KW-0732">Signal</keyword>
<feature type="domain" description="CUB" evidence="11">
    <location>
        <begin position="695"/>
        <end position="811"/>
    </location>
</feature>
<dbReference type="Pfam" id="PF01400">
    <property type="entry name" value="Astacin"/>
    <property type="match status" value="1"/>
</dbReference>
<evidence type="ECO:0000259" key="12">
    <source>
        <dbReference type="PROSITE" id="PS51864"/>
    </source>
</evidence>
<dbReference type="OrthoDB" id="291007at2759"/>
<comment type="cofactor">
    <cofactor evidence="8 9">
        <name>Zn(2+)</name>
        <dbReference type="ChEBI" id="CHEBI:29105"/>
    </cofactor>
    <text evidence="8 9">Binds 1 zinc ion per subunit.</text>
</comment>
<dbReference type="Proteomes" id="UP000007110">
    <property type="component" value="Unassembled WGS sequence"/>
</dbReference>
<dbReference type="KEGG" id="spu:575849"/>
<keyword evidence="14" id="KW-1185">Reference proteome</keyword>
<feature type="domain" description="CUB" evidence="11">
    <location>
        <begin position="334"/>
        <end position="456"/>
    </location>
</feature>
<keyword evidence="2 8" id="KW-0479">Metal-binding</keyword>
<feature type="compositionally biased region" description="Low complexity" evidence="10">
    <location>
        <begin position="643"/>
        <end position="701"/>
    </location>
</feature>
<keyword evidence="5 8" id="KW-0482">Metalloprotease</keyword>
<feature type="active site" evidence="8">
    <location>
        <position position="197"/>
    </location>
</feature>
<keyword evidence="3 8" id="KW-0378">Hydrolase</keyword>
<dbReference type="FunFam" id="3.40.390.10:FF:000168">
    <property type="entry name" value="Metalloendopeptidase"/>
    <property type="match status" value="1"/>
</dbReference>
<feature type="binding site" evidence="8">
    <location>
        <position position="206"/>
    </location>
    <ligand>
        <name>Zn(2+)</name>
        <dbReference type="ChEBI" id="CHEBI:29105"/>
        <note>catalytic</note>
    </ligand>
</feature>
<dbReference type="InterPro" id="IPR024079">
    <property type="entry name" value="MetalloPept_cat_dom_sf"/>
</dbReference>
<dbReference type="GO" id="GO:0005615">
    <property type="term" value="C:extracellular space"/>
    <property type="evidence" value="ECO:0000318"/>
    <property type="project" value="GO_Central"/>
</dbReference>
<dbReference type="InterPro" id="IPR000742">
    <property type="entry name" value="EGF"/>
</dbReference>
<feature type="region of interest" description="Disordered" evidence="10">
    <location>
        <begin position="467"/>
        <end position="498"/>
    </location>
</feature>
<proteinExistence type="predicted"/>
<dbReference type="FunFam" id="2.60.120.290:FF:000082">
    <property type="entry name" value="Metalloendopeptidase"/>
    <property type="match status" value="1"/>
</dbReference>
<feature type="region of interest" description="Disordered" evidence="10">
    <location>
        <begin position="643"/>
        <end position="708"/>
    </location>
</feature>
<dbReference type="PROSITE" id="PS51864">
    <property type="entry name" value="ASTACIN"/>
    <property type="match status" value="1"/>
</dbReference>
<feature type="signal peptide" evidence="9">
    <location>
        <begin position="1"/>
        <end position="20"/>
    </location>
</feature>
<evidence type="ECO:0000256" key="2">
    <source>
        <dbReference type="ARBA" id="ARBA00022723"/>
    </source>
</evidence>
<evidence type="ECO:0000256" key="1">
    <source>
        <dbReference type="ARBA" id="ARBA00022670"/>
    </source>
</evidence>
<evidence type="ECO:0000256" key="5">
    <source>
        <dbReference type="ARBA" id="ARBA00023049"/>
    </source>
</evidence>
<feature type="chain" id="PRO_5029944793" description="Metalloendopeptidase" evidence="9">
    <location>
        <begin position="21"/>
        <end position="931"/>
    </location>
</feature>
<evidence type="ECO:0000256" key="6">
    <source>
        <dbReference type="ARBA" id="ARBA00023157"/>
    </source>
</evidence>
<evidence type="ECO:0000313" key="14">
    <source>
        <dbReference type="Proteomes" id="UP000007110"/>
    </source>
</evidence>
<evidence type="ECO:0000256" key="9">
    <source>
        <dbReference type="RuleBase" id="RU361183"/>
    </source>
</evidence>
<dbReference type="EC" id="3.4.24.-" evidence="9"/>
<dbReference type="GO" id="GO:0004222">
    <property type="term" value="F:metalloendopeptidase activity"/>
    <property type="evidence" value="ECO:0000318"/>
    <property type="project" value="GO_Central"/>
</dbReference>
<dbReference type="SMART" id="SM00042">
    <property type="entry name" value="CUB"/>
    <property type="match status" value="3"/>
</dbReference>
<dbReference type="CDD" id="cd04280">
    <property type="entry name" value="ZnMc_astacin_like"/>
    <property type="match status" value="1"/>
</dbReference>
<evidence type="ECO:0000256" key="3">
    <source>
        <dbReference type="ARBA" id="ARBA00022801"/>
    </source>
</evidence>
<dbReference type="PANTHER" id="PTHR10127">
    <property type="entry name" value="DISCOIDIN, CUB, EGF, LAMININ , AND ZINC METALLOPROTEASE DOMAIN CONTAINING"/>
    <property type="match status" value="1"/>
</dbReference>
<reference evidence="13" key="2">
    <citation type="submission" date="2021-01" db="UniProtKB">
        <authorList>
            <consortium name="EnsemblMetazoa"/>
        </authorList>
    </citation>
    <scope>IDENTIFICATION</scope>
</reference>
<protein>
    <recommendedName>
        <fullName evidence="9">Metalloendopeptidase</fullName>
        <ecNumber evidence="9">3.4.24.-</ecNumber>
    </recommendedName>
</protein>
<sequence length="931" mass="101583">MKRAFATSVLLTCLVAGILGKPLTKESEKERPMRKLEFNGQVVYVPVAEKLADPFSSTIPGDEQKTDMILNEEQKEYIRQQKEEHKDGRTKRKAVRDVLKRWTKVGGDVIVPFTMDSPANDIPYIYEAMDHWSTKACVKFETYSSDRSSTLGHNQRLRFHKADGCSSYVGRQPTSQMQPQNISIGTGCLQLGTIAHEIGHAMGFQHEQSRPDRDDHVEIFWTNIETDQQHNFDKESLDDVMASEVVKYDLTSVMHYGPYGFAINENIPTLVTKRPFDMQYIGQRSGLSFYDVKLANYIYNCNSTCDPLLDCANGGFVDKTCTCQCPPAWTGALCNENSNVPETVTEITRTEPSGEITSPDYESGQYSINSASMIYIVGQPGATITLTFDAFDMEALDGGRCWDYVQVNSDDPRYGGEKYCGNEIPAPIVAKDNIMILFYSDETYTGKGFRAHFTIDQPLTEEPVVTTRAPTTPGVTTEAPTTPVVTTKAPTTPVVTTKAPTTPVVTTKAPTTPVVTTKALTTPVVTTEAPTTPVVTTEAPTTPVVTTKAPTTPVVTTEAPTTPVVTTKAPTTPVVTTEAPTTPVVTTKAPTTPVVTTKAPTTPVVTTEAPTTPVVTTEAPTTPVVTTKAPTTPVVTTKAPTTPVVTTKAPTTPVVTTEAPTTPVVTTKAPTTPVVTTEAQTTPVVTTKAPTTPVVTTKAPTSEAPLSTLTSPNYPNTYNAWQKKVYRLTTAVGKKIYLKIDEMDIEEGSNGCNYDVLIVDLRGTDEVLKTRLCGSRTNVGPFESVSNKMKLTLITDGYIERKGFKASYKSITESTCGGTFAGESGIVESLNYPIHYPNQILCDYVIRVDPGKVIRLTFSDLDVEYGRNYLCQYDCLKVIQLNQYDQEETLLSLEGAYPPFPIVSRTNQLTLRLSSDAYVGGKGFQVSYLAI</sequence>
<feature type="domain" description="CUB" evidence="11">
    <location>
        <begin position="816"/>
        <end position="931"/>
    </location>
</feature>
<dbReference type="InterPro" id="IPR000859">
    <property type="entry name" value="CUB_dom"/>
</dbReference>
<dbReference type="PRINTS" id="PR00480">
    <property type="entry name" value="ASTACIN"/>
</dbReference>
<dbReference type="InterPro" id="IPR034035">
    <property type="entry name" value="Astacin-like_dom"/>
</dbReference>
<keyword evidence="4 8" id="KW-0862">Zinc</keyword>
<dbReference type="PANTHER" id="PTHR10127:SF780">
    <property type="entry name" value="METALLOENDOPEPTIDASE"/>
    <property type="match status" value="1"/>
</dbReference>
<keyword evidence="1 8" id="KW-0645">Protease</keyword>
<feature type="binding site" evidence="8">
    <location>
        <position position="200"/>
    </location>
    <ligand>
        <name>Zn(2+)</name>
        <dbReference type="ChEBI" id="CHEBI:29105"/>
        <note>catalytic</note>
    </ligand>
</feature>
<dbReference type="CDD" id="cd00041">
    <property type="entry name" value="CUB"/>
    <property type="match status" value="3"/>
</dbReference>
<dbReference type="Gene3D" id="2.60.120.290">
    <property type="entry name" value="Spermadhesin, CUB domain"/>
    <property type="match status" value="3"/>
</dbReference>
<dbReference type="FunFam" id="2.60.120.290:FF:000092">
    <property type="entry name" value="Cubilin homolog"/>
    <property type="match status" value="1"/>
</dbReference>
<dbReference type="InterPro" id="IPR035914">
    <property type="entry name" value="Sperma_CUB_dom_sf"/>
</dbReference>
<feature type="domain" description="Peptidase M12A" evidence="12">
    <location>
        <begin position="93"/>
        <end position="302"/>
    </location>
</feature>
<dbReference type="GeneID" id="575849"/>
<dbReference type="InterPro" id="IPR006026">
    <property type="entry name" value="Peptidase_Metallo"/>
</dbReference>
<dbReference type="PROSITE" id="PS01180">
    <property type="entry name" value="CUB"/>
    <property type="match status" value="3"/>
</dbReference>
<evidence type="ECO:0000256" key="7">
    <source>
        <dbReference type="PROSITE-ProRule" id="PRU00059"/>
    </source>
</evidence>
<dbReference type="RefSeq" id="XP_030855675.1">
    <property type="nucleotide sequence ID" value="XM_030999815.1"/>
</dbReference>
<reference evidence="14" key="1">
    <citation type="submission" date="2015-02" db="EMBL/GenBank/DDBJ databases">
        <title>Genome sequencing for Strongylocentrotus purpuratus.</title>
        <authorList>
            <person name="Murali S."/>
            <person name="Liu Y."/>
            <person name="Vee V."/>
            <person name="English A."/>
            <person name="Wang M."/>
            <person name="Skinner E."/>
            <person name="Han Y."/>
            <person name="Muzny D.M."/>
            <person name="Worley K.C."/>
            <person name="Gibbs R.A."/>
        </authorList>
    </citation>
    <scope>NUCLEOTIDE SEQUENCE</scope>
</reference>
<dbReference type="AlphaFoldDB" id="A0A7M7PWS7"/>
<dbReference type="Pfam" id="PF00431">
    <property type="entry name" value="CUB"/>
    <property type="match status" value="3"/>
</dbReference>
<dbReference type="EnsemblMetazoa" id="XM_030999815">
    <property type="protein sequence ID" value="XP_030855675"/>
    <property type="gene ID" value="LOC575849"/>
</dbReference>
<dbReference type="Gene3D" id="3.40.390.10">
    <property type="entry name" value="Collagenase (Catalytic Domain)"/>
    <property type="match status" value="1"/>
</dbReference>
<organism evidence="13 14">
    <name type="scientific">Strongylocentrotus purpuratus</name>
    <name type="common">Purple sea urchin</name>
    <dbReference type="NCBI Taxonomy" id="7668"/>
    <lineage>
        <taxon>Eukaryota</taxon>
        <taxon>Metazoa</taxon>
        <taxon>Echinodermata</taxon>
        <taxon>Eleutherozoa</taxon>
        <taxon>Echinozoa</taxon>
        <taxon>Echinoidea</taxon>
        <taxon>Euechinoidea</taxon>
        <taxon>Echinacea</taxon>
        <taxon>Camarodonta</taxon>
        <taxon>Echinidea</taxon>
        <taxon>Strongylocentrotidae</taxon>
        <taxon>Strongylocentrotus</taxon>
    </lineage>
</organism>
<dbReference type="SUPFAM" id="SSF49854">
    <property type="entry name" value="Spermadhesin, CUB domain"/>
    <property type="match status" value="3"/>
</dbReference>